<name>A0A285PI74_9HYPH</name>
<evidence type="ECO:0000256" key="1">
    <source>
        <dbReference type="ARBA" id="ARBA00000832"/>
    </source>
</evidence>
<keyword evidence="10" id="KW-1185">Reference proteome</keyword>
<reference evidence="9 10" key="1">
    <citation type="submission" date="2017-09" db="EMBL/GenBank/DDBJ databases">
        <authorList>
            <person name="Ehlers B."/>
            <person name="Leendertz F.H."/>
        </authorList>
    </citation>
    <scope>NUCLEOTIDE SEQUENCE [LARGE SCALE GENOMIC DNA]</scope>
    <source>
        <strain evidence="9 10">DSM 18289</strain>
    </source>
</reference>
<dbReference type="Gene3D" id="3.40.50.1360">
    <property type="match status" value="1"/>
</dbReference>
<protein>
    <recommendedName>
        <fullName evidence="6 7">6-phosphogluconolactonase</fullName>
        <shortName evidence="7">6PGL</shortName>
        <ecNumber evidence="5 7">3.1.1.31</ecNumber>
    </recommendedName>
</protein>
<evidence type="ECO:0000256" key="5">
    <source>
        <dbReference type="ARBA" id="ARBA00013198"/>
    </source>
</evidence>
<gene>
    <name evidence="7" type="primary">pgl</name>
    <name evidence="9" type="ORF">SAMN06265368_4544</name>
</gene>
<evidence type="ECO:0000256" key="6">
    <source>
        <dbReference type="ARBA" id="ARBA00020337"/>
    </source>
</evidence>
<dbReference type="CDD" id="cd01400">
    <property type="entry name" value="6PGL"/>
    <property type="match status" value="1"/>
</dbReference>
<evidence type="ECO:0000256" key="2">
    <source>
        <dbReference type="ARBA" id="ARBA00002681"/>
    </source>
</evidence>
<dbReference type="InterPro" id="IPR006148">
    <property type="entry name" value="Glc/Gal-6P_isomerase"/>
</dbReference>
<comment type="similarity">
    <text evidence="4 7">Belongs to the glucosamine/galactosamine-6-phosphate isomerase family. 6-phosphogluconolactonase subfamily.</text>
</comment>
<evidence type="ECO:0000313" key="10">
    <source>
        <dbReference type="Proteomes" id="UP000219439"/>
    </source>
</evidence>
<dbReference type="Proteomes" id="UP000219439">
    <property type="component" value="Unassembled WGS sequence"/>
</dbReference>
<dbReference type="RefSeq" id="WP_097155803.1">
    <property type="nucleotide sequence ID" value="NZ_OBEL01000008.1"/>
</dbReference>
<dbReference type="InterPro" id="IPR037171">
    <property type="entry name" value="NagB/RpiA_transferase-like"/>
</dbReference>
<dbReference type="GO" id="GO:0017057">
    <property type="term" value="F:6-phosphogluconolactonase activity"/>
    <property type="evidence" value="ECO:0007669"/>
    <property type="project" value="UniProtKB-UniRule"/>
</dbReference>
<dbReference type="GO" id="GO:0006098">
    <property type="term" value="P:pentose-phosphate shunt"/>
    <property type="evidence" value="ECO:0007669"/>
    <property type="project" value="UniProtKB-UniPathway"/>
</dbReference>
<feature type="domain" description="Glucosamine/galactosamine-6-phosphate isomerase" evidence="8">
    <location>
        <begin position="9"/>
        <end position="222"/>
    </location>
</feature>
<dbReference type="PANTHER" id="PTHR11054:SF0">
    <property type="entry name" value="6-PHOSPHOGLUCONOLACTONASE"/>
    <property type="match status" value="1"/>
</dbReference>
<dbReference type="EMBL" id="OBEL01000008">
    <property type="protein sequence ID" value="SNZ21424.1"/>
    <property type="molecule type" value="Genomic_DNA"/>
</dbReference>
<comment type="catalytic activity">
    <reaction evidence="1 7">
        <text>6-phospho-D-glucono-1,5-lactone + H2O = 6-phospho-D-gluconate + H(+)</text>
        <dbReference type="Rhea" id="RHEA:12556"/>
        <dbReference type="ChEBI" id="CHEBI:15377"/>
        <dbReference type="ChEBI" id="CHEBI:15378"/>
        <dbReference type="ChEBI" id="CHEBI:57955"/>
        <dbReference type="ChEBI" id="CHEBI:58759"/>
        <dbReference type="EC" id="3.1.1.31"/>
    </reaction>
</comment>
<evidence type="ECO:0000256" key="7">
    <source>
        <dbReference type="RuleBase" id="RU365095"/>
    </source>
</evidence>
<dbReference type="OrthoDB" id="9810967at2"/>
<dbReference type="Pfam" id="PF01182">
    <property type="entry name" value="Glucosamine_iso"/>
    <property type="match status" value="1"/>
</dbReference>
<evidence type="ECO:0000256" key="3">
    <source>
        <dbReference type="ARBA" id="ARBA00004961"/>
    </source>
</evidence>
<dbReference type="EC" id="3.1.1.31" evidence="5 7"/>
<dbReference type="UniPathway" id="UPA00115">
    <property type="reaction ID" value="UER00409"/>
</dbReference>
<dbReference type="SUPFAM" id="SSF100950">
    <property type="entry name" value="NagB/RpiA/CoA transferase-like"/>
    <property type="match status" value="1"/>
</dbReference>
<dbReference type="AlphaFoldDB" id="A0A285PI74"/>
<comment type="function">
    <text evidence="2 7">Hydrolysis of 6-phosphogluconolactone to 6-phosphogluconate.</text>
</comment>
<sequence length="228" mass="24746">MTDIRSYDTREQLMHSLAEKVASELRAALETKDSASLAVPGGTTPEPFFLNLRKQDLDWEKVFILLTDERFVPESSPRSNSALIRRSLLQEHAAKATYVPLYMAGDAPEEVLQDLCAGLDQALPLDICVLGMGTDMHTASLFPGADLLNEALSDAAPALLPMRAPGAPEPRLTLTAPVLKAAGSVHLLIAGEEKKTALEQAMNGQDEFEAPVRAILNRDQSTLVHYAD</sequence>
<evidence type="ECO:0000313" key="9">
    <source>
        <dbReference type="EMBL" id="SNZ21424.1"/>
    </source>
</evidence>
<dbReference type="PANTHER" id="PTHR11054">
    <property type="entry name" value="6-PHOSPHOGLUCONOLACTONASE"/>
    <property type="match status" value="1"/>
</dbReference>
<dbReference type="InterPro" id="IPR039104">
    <property type="entry name" value="6PGL"/>
</dbReference>
<keyword evidence="7" id="KW-0378">Hydrolase</keyword>
<comment type="pathway">
    <text evidence="3 7">Carbohydrate degradation; pentose phosphate pathway; D-ribulose 5-phosphate from D-glucose 6-phosphate (oxidative stage): step 2/3.</text>
</comment>
<evidence type="ECO:0000259" key="8">
    <source>
        <dbReference type="Pfam" id="PF01182"/>
    </source>
</evidence>
<evidence type="ECO:0000256" key="4">
    <source>
        <dbReference type="ARBA" id="ARBA00010662"/>
    </source>
</evidence>
<dbReference type="GO" id="GO:0005975">
    <property type="term" value="P:carbohydrate metabolic process"/>
    <property type="evidence" value="ECO:0007669"/>
    <property type="project" value="UniProtKB-UniRule"/>
</dbReference>
<organism evidence="9 10">
    <name type="scientific">Cohaesibacter gelatinilyticus</name>
    <dbReference type="NCBI Taxonomy" id="372072"/>
    <lineage>
        <taxon>Bacteria</taxon>
        <taxon>Pseudomonadati</taxon>
        <taxon>Pseudomonadota</taxon>
        <taxon>Alphaproteobacteria</taxon>
        <taxon>Hyphomicrobiales</taxon>
        <taxon>Cohaesibacteraceae</taxon>
    </lineage>
</organism>
<dbReference type="NCBIfam" id="TIGR01198">
    <property type="entry name" value="pgl"/>
    <property type="match status" value="1"/>
</dbReference>
<accession>A0A285PI74</accession>
<dbReference type="InterPro" id="IPR005900">
    <property type="entry name" value="6-phosphogluconolactonase_DevB"/>
</dbReference>
<proteinExistence type="inferred from homology"/>